<dbReference type="EMBL" id="JAUHHV010000006">
    <property type="protein sequence ID" value="KAK1422179.1"/>
    <property type="molecule type" value="Genomic_DNA"/>
</dbReference>
<name>A0AAD8NV52_TARER</name>
<organism evidence="2 3">
    <name type="scientific">Tagetes erecta</name>
    <name type="common">African marigold</name>
    <dbReference type="NCBI Taxonomy" id="13708"/>
    <lineage>
        <taxon>Eukaryota</taxon>
        <taxon>Viridiplantae</taxon>
        <taxon>Streptophyta</taxon>
        <taxon>Embryophyta</taxon>
        <taxon>Tracheophyta</taxon>
        <taxon>Spermatophyta</taxon>
        <taxon>Magnoliopsida</taxon>
        <taxon>eudicotyledons</taxon>
        <taxon>Gunneridae</taxon>
        <taxon>Pentapetalae</taxon>
        <taxon>asterids</taxon>
        <taxon>campanulids</taxon>
        <taxon>Asterales</taxon>
        <taxon>Asteraceae</taxon>
        <taxon>Asteroideae</taxon>
        <taxon>Heliantheae alliance</taxon>
        <taxon>Tageteae</taxon>
        <taxon>Tagetes</taxon>
    </lineage>
</organism>
<protein>
    <submittedName>
        <fullName evidence="2">Uncharacterized protein</fullName>
    </submittedName>
</protein>
<keyword evidence="3" id="KW-1185">Reference proteome</keyword>
<gene>
    <name evidence="2" type="ORF">QVD17_25123</name>
</gene>
<accession>A0AAD8NV52</accession>
<sequence>MYSSSDHRHVVVVKDGHRAVVVEYDYAADGTTKVFISPPVVPSAVNTKESSSDQKPSLQKKQSEGMVSGPDVICDAYNNCKRKIVDAFDKAHGIEKRTKEYVNEVIAEKVTKKGIIGKVKEVVKDCASKDFDIIDSRNESGKIYRET</sequence>
<dbReference type="Proteomes" id="UP001229421">
    <property type="component" value="Unassembled WGS sequence"/>
</dbReference>
<evidence type="ECO:0000256" key="1">
    <source>
        <dbReference type="SAM" id="MobiDB-lite"/>
    </source>
</evidence>
<reference evidence="2" key="1">
    <citation type="journal article" date="2023" name="bioRxiv">
        <title>Improved chromosome-level genome assembly for marigold (Tagetes erecta).</title>
        <authorList>
            <person name="Jiang F."/>
            <person name="Yuan L."/>
            <person name="Wang S."/>
            <person name="Wang H."/>
            <person name="Xu D."/>
            <person name="Wang A."/>
            <person name="Fan W."/>
        </authorList>
    </citation>
    <scope>NUCLEOTIDE SEQUENCE</scope>
    <source>
        <strain evidence="2">WSJ</strain>
        <tissue evidence="2">Leaf</tissue>
    </source>
</reference>
<proteinExistence type="predicted"/>
<dbReference type="AlphaFoldDB" id="A0AAD8NV52"/>
<comment type="caution">
    <text evidence="2">The sequence shown here is derived from an EMBL/GenBank/DDBJ whole genome shotgun (WGS) entry which is preliminary data.</text>
</comment>
<feature type="region of interest" description="Disordered" evidence="1">
    <location>
        <begin position="43"/>
        <end position="69"/>
    </location>
</feature>
<evidence type="ECO:0000313" key="3">
    <source>
        <dbReference type="Proteomes" id="UP001229421"/>
    </source>
</evidence>
<feature type="compositionally biased region" description="Polar residues" evidence="1">
    <location>
        <begin position="44"/>
        <end position="60"/>
    </location>
</feature>
<evidence type="ECO:0000313" key="2">
    <source>
        <dbReference type="EMBL" id="KAK1422179.1"/>
    </source>
</evidence>